<organism evidence="1 2">
    <name type="scientific">Rhodocytophaga aerolata</name>
    <dbReference type="NCBI Taxonomy" id="455078"/>
    <lineage>
        <taxon>Bacteria</taxon>
        <taxon>Pseudomonadati</taxon>
        <taxon>Bacteroidota</taxon>
        <taxon>Cytophagia</taxon>
        <taxon>Cytophagales</taxon>
        <taxon>Rhodocytophagaceae</taxon>
        <taxon>Rhodocytophaga</taxon>
    </lineage>
</organism>
<accession>A0ABT8R817</accession>
<gene>
    <name evidence="1" type="ORF">Q0590_18370</name>
</gene>
<dbReference type="Proteomes" id="UP001168528">
    <property type="component" value="Unassembled WGS sequence"/>
</dbReference>
<proteinExistence type="predicted"/>
<evidence type="ECO:0000313" key="1">
    <source>
        <dbReference type="EMBL" id="MDO1448246.1"/>
    </source>
</evidence>
<keyword evidence="2" id="KW-1185">Reference proteome</keyword>
<dbReference type="Pfam" id="PF19856">
    <property type="entry name" value="DUF6331"/>
    <property type="match status" value="1"/>
</dbReference>
<sequence>MGHINNISISQDVWIEWIDFDQKNASELEIDPFLNSTDKLWKNLETDCIAACCGINAFNFWPDNIQKATRELDKGSLLRNLVNTRSSILAAKEEVISSNKLNILFHKRVFLTLLDHIIKNIDK</sequence>
<evidence type="ECO:0000313" key="2">
    <source>
        <dbReference type="Proteomes" id="UP001168528"/>
    </source>
</evidence>
<reference evidence="1" key="1">
    <citation type="submission" date="2023-07" db="EMBL/GenBank/DDBJ databases">
        <title>The genome sequence of Rhodocytophaga aerolata KACC 12507.</title>
        <authorList>
            <person name="Zhang X."/>
        </authorList>
    </citation>
    <scope>NUCLEOTIDE SEQUENCE</scope>
    <source>
        <strain evidence="1">KACC 12507</strain>
    </source>
</reference>
<comment type="caution">
    <text evidence="1">The sequence shown here is derived from an EMBL/GenBank/DDBJ whole genome shotgun (WGS) entry which is preliminary data.</text>
</comment>
<protein>
    <submittedName>
        <fullName evidence="1">DUF6331 family protein</fullName>
    </submittedName>
</protein>
<dbReference type="InterPro" id="IPR046294">
    <property type="entry name" value="DUF6331"/>
</dbReference>
<dbReference type="RefSeq" id="WP_302039047.1">
    <property type="nucleotide sequence ID" value="NZ_JAUKPO010000010.1"/>
</dbReference>
<dbReference type="EMBL" id="JAUKPO010000010">
    <property type="protein sequence ID" value="MDO1448246.1"/>
    <property type="molecule type" value="Genomic_DNA"/>
</dbReference>
<name>A0ABT8R817_9BACT</name>